<dbReference type="Proteomes" id="UP000054282">
    <property type="component" value="Unassembled WGS sequence"/>
</dbReference>
<gene>
    <name evidence="1" type="ORF">PFDG_05183</name>
</gene>
<dbReference type="KEGG" id="pfd:PFDG_05183"/>
<proteinExistence type="predicted"/>
<organism evidence="1 2">
    <name type="scientific">Plasmodium falciparum (isolate Dd2)</name>
    <dbReference type="NCBI Taxonomy" id="57267"/>
    <lineage>
        <taxon>Eukaryota</taxon>
        <taxon>Sar</taxon>
        <taxon>Alveolata</taxon>
        <taxon>Apicomplexa</taxon>
        <taxon>Aconoidasida</taxon>
        <taxon>Haemosporida</taxon>
        <taxon>Plasmodiidae</taxon>
        <taxon>Plasmodium</taxon>
        <taxon>Plasmodium (Laverania)</taxon>
    </lineage>
</organism>
<evidence type="ECO:0000313" key="1">
    <source>
        <dbReference type="EMBL" id="KOB89632.1"/>
    </source>
</evidence>
<dbReference type="EMBL" id="GG702816">
    <property type="protein sequence ID" value="KOB89632.1"/>
    <property type="molecule type" value="Genomic_DNA"/>
</dbReference>
<reference evidence="2" key="2">
    <citation type="submission" date="2006-09" db="EMBL/GenBank/DDBJ databases">
        <title>The genome sequence of Plasmodium falciparum Dd2.</title>
        <authorList>
            <consortium name="The Broad Institute Genome Sequencing Platform"/>
            <person name="Birren B."/>
            <person name="Lander E."/>
            <person name="Galagan J."/>
            <person name="Nusbaum C."/>
            <person name="Devon K."/>
            <person name="Henn M."/>
            <person name="Jaffe D."/>
            <person name="Butler J."/>
            <person name="Alvarez P."/>
            <person name="Gnerre S."/>
            <person name="Grabherr M."/>
            <person name="Kleber M."/>
            <person name="Mauceli E."/>
            <person name="Brockman W."/>
            <person name="MacCallum I.A."/>
            <person name="Rounsley S."/>
            <person name="Young S."/>
            <person name="LaButti K."/>
            <person name="Pushparaj V."/>
            <person name="DeCaprio D."/>
            <person name="Crawford M."/>
            <person name="Koehrsen M."/>
            <person name="Engels R."/>
            <person name="Montgomery P."/>
            <person name="Pearson M."/>
            <person name="Howarth C."/>
            <person name="Larson L."/>
            <person name="Luoma S."/>
            <person name="White J."/>
            <person name="Kodira C."/>
            <person name="Zeng Q."/>
            <person name="O'Leary S."/>
            <person name="Yandava C."/>
            <person name="Alvarado L."/>
            <person name="Wirth D."/>
            <person name="Volkman S."/>
            <person name="Hartl D."/>
        </authorList>
    </citation>
    <scope>NUCLEOTIDE SEQUENCE [LARGE SCALE GENOMIC DNA]</scope>
</reference>
<dbReference type="AlphaFoldDB" id="A0A0L7M9U7"/>
<accession>A0A0L7M9U7</accession>
<evidence type="ECO:0000313" key="2">
    <source>
        <dbReference type="Proteomes" id="UP000054282"/>
    </source>
</evidence>
<protein>
    <submittedName>
        <fullName evidence="1">Uncharacterized protein</fullName>
    </submittedName>
</protein>
<name>A0A0L7M9U7_PLAF4</name>
<sequence>MRREEKIKIVQEPIKLDDIQVYDIIKIVNMKKKEEKEANSRKKSKYHIEDKYKIGKEASLDEIIMND</sequence>
<reference evidence="2" key="1">
    <citation type="submission" date="2006-09" db="EMBL/GenBank/DDBJ databases">
        <title>Annotation of Plasmodium falciparum Dd2.</title>
        <authorList>
            <consortium name="The Broad Institute Genome Sequencing Platform"/>
            <person name="Volkman S.K."/>
            <person name="Neafsey D.E."/>
            <person name="Dash A.P."/>
            <person name="Chitnis C.E."/>
            <person name="Hartl D.L."/>
            <person name="Young S.K."/>
            <person name="Zeng Q."/>
            <person name="Koehrsen M."/>
            <person name="Alvarado L."/>
            <person name="Berlin A."/>
            <person name="Borenstein D."/>
            <person name="Chapman S.B."/>
            <person name="Chen Z."/>
            <person name="Engels R."/>
            <person name="Freedman E."/>
            <person name="Gellesch M."/>
            <person name="Goldberg J."/>
            <person name="Griggs A."/>
            <person name="Gujja S."/>
            <person name="Heilman E.R."/>
            <person name="Heiman D.I."/>
            <person name="Howarth C."/>
            <person name="Jen D."/>
            <person name="Larson L."/>
            <person name="Mehta T."/>
            <person name="Neiman D."/>
            <person name="Park D."/>
            <person name="Pearson M."/>
            <person name="Roberts A."/>
            <person name="Saif S."/>
            <person name="Shea T."/>
            <person name="Shenoy N."/>
            <person name="Sisk P."/>
            <person name="Stolte C."/>
            <person name="Sykes S."/>
            <person name="Walk T."/>
            <person name="White J."/>
            <person name="Yandava C."/>
            <person name="Haas B."/>
            <person name="Henn M.R."/>
            <person name="Nusbaum C."/>
            <person name="Birren B."/>
        </authorList>
    </citation>
    <scope>NUCLEOTIDE SEQUENCE [LARGE SCALE GENOMIC DNA]</scope>
</reference>